<dbReference type="RefSeq" id="WP_066404959.1">
    <property type="nucleotide sequence ID" value="NZ_CP011390.1"/>
</dbReference>
<accession>A0A172TWE0</accession>
<dbReference type="KEGG" id="fla:SY85_12455"/>
<protein>
    <recommendedName>
        <fullName evidence="4">Outer membrane protein beta-barrel domain-containing protein</fullName>
    </recommendedName>
</protein>
<feature type="chain" id="PRO_5008001281" description="Outer membrane protein beta-barrel domain-containing protein" evidence="1">
    <location>
        <begin position="24"/>
        <end position="195"/>
    </location>
</feature>
<evidence type="ECO:0008006" key="4">
    <source>
        <dbReference type="Google" id="ProtNLM"/>
    </source>
</evidence>
<keyword evidence="1" id="KW-0732">Signal</keyword>
<gene>
    <name evidence="2" type="ORF">SY85_12455</name>
</gene>
<dbReference type="AlphaFoldDB" id="A0A172TWE0"/>
<keyword evidence="3" id="KW-1185">Reference proteome</keyword>
<reference evidence="3" key="1">
    <citation type="submission" date="2015-01" db="EMBL/GenBank/DDBJ databases">
        <title>Flavisolibacter sp./LCS9/ whole genome sequencing.</title>
        <authorList>
            <person name="Kim M.K."/>
            <person name="Srinivasan S."/>
            <person name="Lee J.-J."/>
        </authorList>
    </citation>
    <scope>NUCLEOTIDE SEQUENCE [LARGE SCALE GENOMIC DNA]</scope>
    <source>
        <strain evidence="3">LCS9</strain>
    </source>
</reference>
<dbReference type="OrthoDB" id="945117at2"/>
<name>A0A172TWE0_9BACT</name>
<organism evidence="2 3">
    <name type="scientific">Flavisolibacter tropicus</name>
    <dbReference type="NCBI Taxonomy" id="1492898"/>
    <lineage>
        <taxon>Bacteria</taxon>
        <taxon>Pseudomonadati</taxon>
        <taxon>Bacteroidota</taxon>
        <taxon>Chitinophagia</taxon>
        <taxon>Chitinophagales</taxon>
        <taxon>Chitinophagaceae</taxon>
        <taxon>Flavisolibacter</taxon>
    </lineage>
</organism>
<dbReference type="Proteomes" id="UP000077177">
    <property type="component" value="Chromosome"/>
</dbReference>
<dbReference type="EMBL" id="CP011390">
    <property type="protein sequence ID" value="ANE51194.1"/>
    <property type="molecule type" value="Genomic_DNA"/>
</dbReference>
<dbReference type="InterPro" id="IPR011250">
    <property type="entry name" value="OMP/PagP_B-barrel"/>
</dbReference>
<evidence type="ECO:0000256" key="1">
    <source>
        <dbReference type="SAM" id="SignalP"/>
    </source>
</evidence>
<feature type="signal peptide" evidence="1">
    <location>
        <begin position="1"/>
        <end position="23"/>
    </location>
</feature>
<evidence type="ECO:0000313" key="3">
    <source>
        <dbReference type="Proteomes" id="UP000077177"/>
    </source>
</evidence>
<dbReference type="SUPFAM" id="SSF56925">
    <property type="entry name" value="OMPA-like"/>
    <property type="match status" value="1"/>
</dbReference>
<dbReference type="STRING" id="1492898.SY85_12455"/>
<evidence type="ECO:0000313" key="2">
    <source>
        <dbReference type="EMBL" id="ANE51194.1"/>
    </source>
</evidence>
<reference evidence="2 3" key="2">
    <citation type="journal article" date="2016" name="Int. J. Syst. Evol. Microbiol.">
        <title>Flavisolibacter tropicus sp. nov., isolated from tropical soil.</title>
        <authorList>
            <person name="Lee J.J."/>
            <person name="Kang M.S."/>
            <person name="Kim G.S."/>
            <person name="Lee C.S."/>
            <person name="Lim S."/>
            <person name="Lee J."/>
            <person name="Roh S.H."/>
            <person name="Kang H."/>
            <person name="Ha J.M."/>
            <person name="Bae S."/>
            <person name="Jung H.Y."/>
            <person name="Kim M.K."/>
        </authorList>
    </citation>
    <scope>NUCLEOTIDE SEQUENCE [LARGE SCALE GENOMIC DNA]</scope>
    <source>
        <strain evidence="2 3">LCS9</strain>
    </source>
</reference>
<sequence length="195" mass="20850">MEKRILFVFACWILLFTSLKTEAQIQAGNVMVGGDISKLDLSLDEGGNFSFTLNPKVAWFIVDNTAIGGYLTFSLTTASGDGSSISYGIGALGRHYLGDKPGNLLYRSRFFLEANVGIEGDNPAVGDNTNGLGIGGGPGWAFFVTPNVSLEALFKYNGIIGFGSAVTSNDLTLSLGFQIFLPTSKLRAMEKDLKK</sequence>
<proteinExistence type="predicted"/>